<dbReference type="InterPro" id="IPR006674">
    <property type="entry name" value="HD_domain"/>
</dbReference>
<dbReference type="Proteomes" id="UP001597221">
    <property type="component" value="Unassembled WGS sequence"/>
</dbReference>
<feature type="transmembrane region" description="Helical" evidence="1">
    <location>
        <begin position="426"/>
        <end position="445"/>
    </location>
</feature>
<keyword evidence="1" id="KW-0812">Transmembrane</keyword>
<dbReference type="InterPro" id="IPR052722">
    <property type="entry name" value="PgpH_phosphodiesterase"/>
</dbReference>
<feature type="transmembrane region" description="Helical" evidence="1">
    <location>
        <begin position="348"/>
        <end position="366"/>
    </location>
</feature>
<dbReference type="InterPro" id="IPR006675">
    <property type="entry name" value="HDIG_dom"/>
</dbReference>
<feature type="transmembrane region" description="Helical" evidence="1">
    <location>
        <begin position="20"/>
        <end position="38"/>
    </location>
</feature>
<evidence type="ECO:0000313" key="4">
    <source>
        <dbReference type="Proteomes" id="UP001597221"/>
    </source>
</evidence>
<dbReference type="SUPFAM" id="SSF109604">
    <property type="entry name" value="HD-domain/PDEase-like"/>
    <property type="match status" value="1"/>
</dbReference>
<reference evidence="4" key="1">
    <citation type="journal article" date="2019" name="Int. J. Syst. Evol. Microbiol.">
        <title>The Global Catalogue of Microorganisms (GCM) 10K type strain sequencing project: providing services to taxonomists for standard genome sequencing and annotation.</title>
        <authorList>
            <consortium name="The Broad Institute Genomics Platform"/>
            <consortium name="The Broad Institute Genome Sequencing Center for Infectious Disease"/>
            <person name="Wu L."/>
            <person name="Ma J."/>
        </authorList>
    </citation>
    <scope>NUCLEOTIDE SEQUENCE [LARGE SCALE GENOMIC DNA]</scope>
    <source>
        <strain evidence="4">CGMCC 1.12376</strain>
    </source>
</reference>
<name>A0ABW4HYG3_9BACI</name>
<proteinExistence type="predicted"/>
<dbReference type="CDD" id="cd00077">
    <property type="entry name" value="HDc"/>
    <property type="match status" value="1"/>
</dbReference>
<dbReference type="Pfam" id="PF01966">
    <property type="entry name" value="HD"/>
    <property type="match status" value="1"/>
</dbReference>
<dbReference type="Gene3D" id="1.10.3210.10">
    <property type="entry name" value="Hypothetical protein af1432"/>
    <property type="match status" value="1"/>
</dbReference>
<dbReference type="SMART" id="SM00471">
    <property type="entry name" value="HDc"/>
    <property type="match status" value="1"/>
</dbReference>
<dbReference type="InterPro" id="IPR011621">
    <property type="entry name" value="Metal-dep_PHydrolase_7TM_intra"/>
</dbReference>
<dbReference type="RefSeq" id="WP_379599404.1">
    <property type="nucleotide sequence ID" value="NZ_JBHUDE010000164.1"/>
</dbReference>
<dbReference type="Pfam" id="PF07697">
    <property type="entry name" value="7TMR-HDED"/>
    <property type="match status" value="1"/>
</dbReference>
<protein>
    <submittedName>
        <fullName evidence="3">HD family phosphohydrolase</fullName>
    </submittedName>
</protein>
<dbReference type="InterPro" id="IPR011624">
    <property type="entry name" value="Metal-dep_PHydrolase_7TM_extra"/>
</dbReference>
<evidence type="ECO:0000259" key="2">
    <source>
        <dbReference type="PROSITE" id="PS51831"/>
    </source>
</evidence>
<comment type="caution">
    <text evidence="3">The sequence shown here is derived from an EMBL/GenBank/DDBJ whole genome shotgun (WGS) entry which is preliminary data.</text>
</comment>
<evidence type="ECO:0000313" key="3">
    <source>
        <dbReference type="EMBL" id="MFD1609889.1"/>
    </source>
</evidence>
<keyword evidence="1" id="KW-1133">Transmembrane helix</keyword>
<dbReference type="InterPro" id="IPR003607">
    <property type="entry name" value="HD/PDEase_dom"/>
</dbReference>
<dbReference type="PANTHER" id="PTHR36442">
    <property type="entry name" value="CYCLIC-DI-AMP PHOSPHODIESTERASE PGPH"/>
    <property type="match status" value="1"/>
</dbReference>
<keyword evidence="1" id="KW-0472">Membrane</keyword>
<organism evidence="3 4">
    <name type="scientific">Oceanobacillus luteolus</name>
    <dbReference type="NCBI Taxonomy" id="1274358"/>
    <lineage>
        <taxon>Bacteria</taxon>
        <taxon>Bacillati</taxon>
        <taxon>Bacillota</taxon>
        <taxon>Bacilli</taxon>
        <taxon>Bacillales</taxon>
        <taxon>Bacillaceae</taxon>
        <taxon>Oceanobacillus</taxon>
    </lineage>
</organism>
<dbReference type="EMBL" id="JBHUDE010000164">
    <property type="protein sequence ID" value="MFD1609889.1"/>
    <property type="molecule type" value="Genomic_DNA"/>
</dbReference>
<dbReference type="PANTHER" id="PTHR36442:SF1">
    <property type="entry name" value="CYCLIC-DI-AMP PHOSPHODIESTERASE PGPH"/>
    <property type="match status" value="1"/>
</dbReference>
<gene>
    <name evidence="3" type="ORF">ACFSBH_19910</name>
</gene>
<sequence length="721" mass="81316">MKNKFIDQMKNWLKNRTSIFLIVIIVLIQSLFFFFLSLNNVYTETYDLQRFATANTTIRSPVTIENEDETERKTREAVQQVGDRYSISEQVINERIGYSEEIFDAILTLNEDNKNEAEDQEDGEKEEAVNEEGLSLDEKIERLRQVLSEDIVLGVDAEVFRTLLSQPSNELKEAKKLFIESTLEVMENGVRIENLQTARGLVQDEIKYSNLEPIVKDALINLSTFIVTENSFFDLEATNEARKIAASNVDPEMIKAGEIIVSEGQVITNEIYEQLRLVGLLDGERNFYPVLGLILLLFILGGISVIEINKLVKSNSFDKRILAAILIISVIVISLMKVVSLYSTENNHLFYLMPIAMGTLLIKLFISERLAIIMAGVYAILGTVIFNGFIPGALNIEAGIYFFFSQLAGILFFPRVKDRLAILKSGIAIILVNIITVLLFLFLSFEKYTVMDFFIYSSYGMVSAFLSAVLTIGLLPFFETSLGILSDVKLLQLSSPNQPLLKKLLVEAPGTYHHSVMVANISETACEAIGANGLLARVGAYYHDIGKTVRPQFFIENQLTNRNPHDQMDPRESAKIIISHPYDGAEMLKQNKFPKEIIEIAKTHHGTSLLKFFYHKERQQNSEVLETDYRYPGPKPATKEAAIISICDSVEAAVRSLNEPTEDKIEEIVASIMNDRISDGQLDESPLTLTELKVIQTTICESLKGFFHSRIQYPTKDKEAN</sequence>
<feature type="transmembrane region" description="Helical" evidence="1">
    <location>
        <begin position="321"/>
        <end position="342"/>
    </location>
</feature>
<dbReference type="Pfam" id="PF07698">
    <property type="entry name" value="7TM-7TMR_HD"/>
    <property type="match status" value="1"/>
</dbReference>
<dbReference type="NCBIfam" id="TIGR00277">
    <property type="entry name" value="HDIG"/>
    <property type="match status" value="1"/>
</dbReference>
<feature type="transmembrane region" description="Helical" evidence="1">
    <location>
        <begin position="457"/>
        <end position="478"/>
    </location>
</feature>
<feature type="domain" description="HD" evidence="2">
    <location>
        <begin position="511"/>
        <end position="653"/>
    </location>
</feature>
<accession>A0ABW4HYG3</accession>
<feature type="transmembrane region" description="Helical" evidence="1">
    <location>
        <begin position="287"/>
        <end position="309"/>
    </location>
</feature>
<keyword evidence="4" id="KW-1185">Reference proteome</keyword>
<dbReference type="PROSITE" id="PS51831">
    <property type="entry name" value="HD"/>
    <property type="match status" value="1"/>
</dbReference>
<evidence type="ECO:0000256" key="1">
    <source>
        <dbReference type="SAM" id="Phobius"/>
    </source>
</evidence>
<feature type="transmembrane region" description="Helical" evidence="1">
    <location>
        <begin position="371"/>
        <end position="390"/>
    </location>
</feature>